<dbReference type="SUPFAM" id="SSF52096">
    <property type="entry name" value="ClpP/crotonase"/>
    <property type="match status" value="1"/>
</dbReference>
<dbReference type="STRING" id="709839.TSA66_03955"/>
<name>A0A0C2BQ14_9BURK</name>
<comment type="caution">
    <text evidence="2">The sequence shown here is derived from an EMBL/GenBank/DDBJ whole genome shotgun (WGS) entry which is preliminary data.</text>
</comment>
<dbReference type="OrthoDB" id="4608673at2"/>
<dbReference type="Gene3D" id="3.90.226.10">
    <property type="entry name" value="2-enoyl-CoA Hydratase, Chain A, domain 1"/>
    <property type="match status" value="1"/>
</dbReference>
<evidence type="ECO:0000313" key="2">
    <source>
        <dbReference type="EMBL" id="KIF80156.1"/>
    </source>
</evidence>
<dbReference type="InterPro" id="IPR001753">
    <property type="entry name" value="Enoyl-CoA_hydra/iso"/>
</dbReference>
<dbReference type="CDD" id="cd06558">
    <property type="entry name" value="crotonase-like"/>
    <property type="match status" value="1"/>
</dbReference>
<dbReference type="PANTHER" id="PTHR43149">
    <property type="entry name" value="ENOYL-COA HYDRATASE"/>
    <property type="match status" value="1"/>
</dbReference>
<protein>
    <submittedName>
        <fullName evidence="2">Enoyl-CoA hydratase</fullName>
    </submittedName>
</protein>
<organism evidence="2 3">
    <name type="scientific">Noviherbaspirillum autotrophicum</name>
    <dbReference type="NCBI Taxonomy" id="709839"/>
    <lineage>
        <taxon>Bacteria</taxon>
        <taxon>Pseudomonadati</taxon>
        <taxon>Pseudomonadota</taxon>
        <taxon>Betaproteobacteria</taxon>
        <taxon>Burkholderiales</taxon>
        <taxon>Oxalobacteraceae</taxon>
        <taxon>Noviherbaspirillum</taxon>
    </lineage>
</organism>
<dbReference type="GO" id="GO:0006635">
    <property type="term" value="P:fatty acid beta-oxidation"/>
    <property type="evidence" value="ECO:0007669"/>
    <property type="project" value="UniProtKB-UniPathway"/>
</dbReference>
<evidence type="ECO:0000313" key="3">
    <source>
        <dbReference type="Proteomes" id="UP000031572"/>
    </source>
</evidence>
<keyword evidence="3" id="KW-1185">Reference proteome</keyword>
<reference evidence="2 3" key="1">
    <citation type="submission" date="2014-12" db="EMBL/GenBank/DDBJ databases">
        <title>Denitrispirillum autotrophicum gen. nov., sp. nov., Denitrifying, Facultatively Autotrophic Bacteria Isolated from Rice Paddy Soil.</title>
        <authorList>
            <person name="Ishii S."/>
            <person name="Ashida N."/>
            <person name="Ohno H."/>
            <person name="Otsuka S."/>
            <person name="Yokota A."/>
            <person name="Senoo K."/>
        </authorList>
    </citation>
    <scope>NUCLEOTIDE SEQUENCE [LARGE SCALE GENOMIC DNA]</scope>
    <source>
        <strain evidence="2 3">TSA66</strain>
    </source>
</reference>
<dbReference type="EMBL" id="JWJG01000028">
    <property type="protein sequence ID" value="KIF80156.1"/>
    <property type="molecule type" value="Genomic_DNA"/>
</dbReference>
<accession>A0A0C2BQ14</accession>
<sequence>MTYQCINFSITAKVAHLVLNRPAAFNTMQPVLWRELTEVLQALQRVPSARALVISSTGKHFTAGMALDVFAGGPESGISLDEKSAGGRASIASLISDMQQTFNLIEQLRMPVIAAIQGGCIGGGLDMVCACDIRLAVADAFFCIQEINIGMTADMGTLQRLPKLIPEGIVHEMAYTGRRLPAQRALAVGLVNEVFETQEAMLEAAMKMAREIAEKPPVAIWGSKQAIHYARDHSTHDALQQMGWLQSGLWQSSNLLESFIAKQQGRSPQFDDLPALQSFAQAKYELK</sequence>
<comment type="similarity">
    <text evidence="1">Belongs to the enoyl-CoA hydratase/isomerase family.</text>
</comment>
<dbReference type="GO" id="GO:0016853">
    <property type="term" value="F:isomerase activity"/>
    <property type="evidence" value="ECO:0007669"/>
    <property type="project" value="InterPro"/>
</dbReference>
<dbReference type="InterPro" id="IPR045002">
    <property type="entry name" value="Ech1-like"/>
</dbReference>
<evidence type="ECO:0000256" key="1">
    <source>
        <dbReference type="ARBA" id="ARBA00005254"/>
    </source>
</evidence>
<dbReference type="InterPro" id="IPR029045">
    <property type="entry name" value="ClpP/crotonase-like_dom_sf"/>
</dbReference>
<dbReference type="AlphaFoldDB" id="A0A0C2BQ14"/>
<dbReference type="Gene3D" id="1.10.12.10">
    <property type="entry name" value="Lyase 2-enoyl-coa Hydratase, Chain A, domain 2"/>
    <property type="match status" value="1"/>
</dbReference>
<dbReference type="RefSeq" id="WP_040039070.1">
    <property type="nucleotide sequence ID" value="NZ_JWJG01000028.1"/>
</dbReference>
<gene>
    <name evidence="2" type="ORF">TSA66_03955</name>
</gene>
<dbReference type="Pfam" id="PF00378">
    <property type="entry name" value="ECH_1"/>
    <property type="match status" value="1"/>
</dbReference>
<dbReference type="UniPathway" id="UPA00659"/>
<proteinExistence type="inferred from homology"/>
<dbReference type="PANTHER" id="PTHR43149:SF3">
    <property type="entry name" value="DELTA(3,5)-DELTA(2,4)-DIENOYL-COA ISOMERASE, PEROXISOMAL-LIKE"/>
    <property type="match status" value="1"/>
</dbReference>
<dbReference type="Proteomes" id="UP000031572">
    <property type="component" value="Unassembled WGS sequence"/>
</dbReference>
<dbReference type="InterPro" id="IPR014748">
    <property type="entry name" value="Enoyl-CoA_hydra_C"/>
</dbReference>